<comment type="caution">
    <text evidence="7">The sequence shown here is derived from an EMBL/GenBank/DDBJ whole genome shotgun (WGS) entry which is preliminary data.</text>
</comment>
<evidence type="ECO:0000256" key="2">
    <source>
        <dbReference type="ARBA" id="ARBA00009077"/>
    </source>
</evidence>
<gene>
    <name evidence="7" type="ORF">KB893_011920</name>
</gene>
<comment type="cofactor">
    <cofactor evidence="1 5">
        <name>pyridoxal 5'-phosphate</name>
        <dbReference type="ChEBI" id="CHEBI:597326"/>
    </cofactor>
</comment>
<dbReference type="InterPro" id="IPR015422">
    <property type="entry name" value="PyrdxlP-dep_Trfase_small"/>
</dbReference>
<dbReference type="AlphaFoldDB" id="A0AAP2CBI6"/>
<dbReference type="GO" id="GO:0003962">
    <property type="term" value="F:cystathionine gamma-synthase activity"/>
    <property type="evidence" value="ECO:0007669"/>
    <property type="project" value="TreeGrafter"/>
</dbReference>
<dbReference type="GO" id="GO:0019346">
    <property type="term" value="P:transsulfuration"/>
    <property type="evidence" value="ECO:0007669"/>
    <property type="project" value="InterPro"/>
</dbReference>
<dbReference type="InterPro" id="IPR000277">
    <property type="entry name" value="Cys/Met-Metab_PyrdxlP-dep_enz"/>
</dbReference>
<dbReference type="EMBL" id="JAGQFT020000007">
    <property type="protein sequence ID" value="MBS7457838.1"/>
    <property type="molecule type" value="Genomic_DNA"/>
</dbReference>
<proteinExistence type="inferred from homology"/>
<reference evidence="7 8" key="1">
    <citation type="journal article" date="2021" name="Microbiol. Resour. Announc.">
        <title>Draft Genome Sequence of Coralloluteibacterium stylophorae LMG 29479T.</title>
        <authorList>
            <person name="Karlyshev A.V."/>
            <person name="Kudryashova E.B."/>
            <person name="Ariskina E.V."/>
            <person name="Conroy A.P."/>
            <person name="Abidueva E.Y."/>
        </authorList>
    </citation>
    <scope>NUCLEOTIDE SEQUENCE [LARGE SCALE GENOMIC DNA]</scope>
    <source>
        <strain evidence="7 8">LMG 29479</strain>
    </source>
</reference>
<feature type="region of interest" description="Disordered" evidence="6">
    <location>
        <begin position="1"/>
        <end position="24"/>
    </location>
</feature>
<keyword evidence="3 4" id="KW-0663">Pyridoxal phosphate</keyword>
<comment type="similarity">
    <text evidence="2 5">Belongs to the trans-sulfuration enzymes family.</text>
</comment>
<protein>
    <submittedName>
        <fullName evidence="7">PLP-dependent transferase</fullName>
    </submittedName>
</protein>
<dbReference type="PANTHER" id="PTHR11808">
    <property type="entry name" value="TRANS-SULFURATION ENZYME FAMILY MEMBER"/>
    <property type="match status" value="1"/>
</dbReference>
<dbReference type="FunFam" id="3.90.1150.10:FF:000008">
    <property type="entry name" value="Cystathionine gamma-synthase"/>
    <property type="match status" value="1"/>
</dbReference>
<name>A0AAP2CBI6_9GAMM</name>
<dbReference type="PANTHER" id="PTHR11808:SF15">
    <property type="entry name" value="CYSTATHIONINE GAMMA-LYASE"/>
    <property type="match status" value="1"/>
</dbReference>
<sequence length="387" mass="41558">MSEAEHRLGTRAIHAGQRPDPSTGAVMTPIYATSTYVQASPGEHQGFEYSRSHNPTRFAYERCVADLEGGTRGFAFASGLAASSTILELLDAGSHVIAMDDLYGGSYRLFERVRRRTAHLDFSYVDLADADAFEAAIRAETRMVWIETPTNPMLKLVDIAAIAERARRRGLIVVVDNTFATPMLQRPLELGAHLVVHSATKYLNGHSDIVGGMAVVGDSSELAEQMAFLQNSVGGVQGPFDSFLALRGLKTLHLRMKAHCANALELAQWLESHPAIERVIYPGLASHPQHALAKRQMTGGFGGIVSIVVKGGYEGAKKMLAGCHLFALAESLGGVESLVNHPAVMTHASVPAERRAQLGISDALVRLSVGVEDVADLWAELQAALAG</sequence>
<organism evidence="7 8">
    <name type="scientific">Coralloluteibacterium stylophorae</name>
    <dbReference type="NCBI Taxonomy" id="1776034"/>
    <lineage>
        <taxon>Bacteria</taxon>
        <taxon>Pseudomonadati</taxon>
        <taxon>Pseudomonadota</taxon>
        <taxon>Gammaproteobacteria</taxon>
        <taxon>Lysobacterales</taxon>
        <taxon>Lysobacteraceae</taxon>
        <taxon>Coralloluteibacterium</taxon>
    </lineage>
</organism>
<dbReference type="InterPro" id="IPR015424">
    <property type="entry name" value="PyrdxlP-dep_Trfase"/>
</dbReference>
<dbReference type="Gene3D" id="3.40.640.10">
    <property type="entry name" value="Type I PLP-dependent aspartate aminotransferase-like (Major domain)"/>
    <property type="match status" value="1"/>
</dbReference>
<dbReference type="Proteomes" id="UP000675747">
    <property type="component" value="Unassembled WGS sequence"/>
</dbReference>
<evidence type="ECO:0000256" key="5">
    <source>
        <dbReference type="RuleBase" id="RU362118"/>
    </source>
</evidence>
<dbReference type="RefSeq" id="WP_213173735.1">
    <property type="nucleotide sequence ID" value="NZ_JAGQFT020000007.1"/>
</dbReference>
<dbReference type="GO" id="GO:0019343">
    <property type="term" value="P:cysteine biosynthetic process via cystathionine"/>
    <property type="evidence" value="ECO:0007669"/>
    <property type="project" value="TreeGrafter"/>
</dbReference>
<evidence type="ECO:0000256" key="3">
    <source>
        <dbReference type="ARBA" id="ARBA00022898"/>
    </source>
</evidence>
<evidence type="ECO:0000256" key="4">
    <source>
        <dbReference type="PIRSR" id="PIRSR001434-2"/>
    </source>
</evidence>
<evidence type="ECO:0000313" key="8">
    <source>
        <dbReference type="Proteomes" id="UP000675747"/>
    </source>
</evidence>
<dbReference type="SUPFAM" id="SSF53383">
    <property type="entry name" value="PLP-dependent transferases"/>
    <property type="match status" value="1"/>
</dbReference>
<dbReference type="InterPro" id="IPR015421">
    <property type="entry name" value="PyrdxlP-dep_Trfase_major"/>
</dbReference>
<dbReference type="FunFam" id="3.40.640.10:FF:000009">
    <property type="entry name" value="Cystathionine gamma-synthase homolog"/>
    <property type="match status" value="1"/>
</dbReference>
<accession>A0AAP2CBI6</accession>
<dbReference type="CDD" id="cd00614">
    <property type="entry name" value="CGS_like"/>
    <property type="match status" value="1"/>
</dbReference>
<evidence type="ECO:0000256" key="6">
    <source>
        <dbReference type="SAM" id="MobiDB-lite"/>
    </source>
</evidence>
<dbReference type="Pfam" id="PF01053">
    <property type="entry name" value="Cys_Met_Meta_PP"/>
    <property type="match status" value="1"/>
</dbReference>
<dbReference type="GO" id="GO:0004123">
    <property type="term" value="F:cystathionine gamma-lyase activity"/>
    <property type="evidence" value="ECO:0007669"/>
    <property type="project" value="TreeGrafter"/>
</dbReference>
<dbReference type="PIRSF" id="PIRSF001434">
    <property type="entry name" value="CGS"/>
    <property type="match status" value="1"/>
</dbReference>
<dbReference type="GO" id="GO:0030170">
    <property type="term" value="F:pyridoxal phosphate binding"/>
    <property type="evidence" value="ECO:0007669"/>
    <property type="project" value="InterPro"/>
</dbReference>
<evidence type="ECO:0000313" key="7">
    <source>
        <dbReference type="EMBL" id="MBS7457838.1"/>
    </source>
</evidence>
<dbReference type="Gene3D" id="3.90.1150.10">
    <property type="entry name" value="Aspartate Aminotransferase, domain 1"/>
    <property type="match status" value="1"/>
</dbReference>
<dbReference type="GO" id="GO:0005737">
    <property type="term" value="C:cytoplasm"/>
    <property type="evidence" value="ECO:0007669"/>
    <property type="project" value="TreeGrafter"/>
</dbReference>
<keyword evidence="8" id="KW-1185">Reference proteome</keyword>
<feature type="modified residue" description="N6-(pyridoxal phosphate)lysine" evidence="4">
    <location>
        <position position="201"/>
    </location>
</feature>
<keyword evidence="7" id="KW-0808">Transferase</keyword>
<evidence type="ECO:0000256" key="1">
    <source>
        <dbReference type="ARBA" id="ARBA00001933"/>
    </source>
</evidence>